<dbReference type="PANTHER" id="PTHR47660">
    <property type="entry name" value="TRANSCRIPTION FACTOR WITH C2H2 AND ZN(2)-CYS(6) DNA BINDING DOMAIN (EUROFUNG)-RELATED-RELATED"/>
    <property type="match status" value="1"/>
</dbReference>
<gene>
    <name evidence="6" type="ORF">F5X68DRAFT_163914</name>
</gene>
<evidence type="ECO:0000256" key="4">
    <source>
        <dbReference type="ARBA" id="ARBA00023163"/>
    </source>
</evidence>
<comment type="caution">
    <text evidence="6">The sequence shown here is derived from an EMBL/GenBank/DDBJ whole genome shotgun (WGS) entry which is preliminary data.</text>
</comment>
<evidence type="ECO:0008006" key="8">
    <source>
        <dbReference type="Google" id="ProtNLM"/>
    </source>
</evidence>
<keyword evidence="7" id="KW-1185">Reference proteome</keyword>
<dbReference type="PANTHER" id="PTHR47660:SF3">
    <property type="entry name" value="FINGER DOMAIN PROTEIN, PUTATIVE (AFU_ORTHOLOGUE AFUA_4G03310)-RELATED"/>
    <property type="match status" value="1"/>
</dbReference>
<dbReference type="AlphaFoldDB" id="A0A9P9AF01"/>
<evidence type="ECO:0000256" key="5">
    <source>
        <dbReference type="ARBA" id="ARBA00023242"/>
    </source>
</evidence>
<keyword evidence="2" id="KW-0862">Zinc</keyword>
<evidence type="ECO:0000256" key="2">
    <source>
        <dbReference type="ARBA" id="ARBA00022833"/>
    </source>
</evidence>
<evidence type="ECO:0000256" key="1">
    <source>
        <dbReference type="ARBA" id="ARBA00022723"/>
    </source>
</evidence>
<evidence type="ECO:0000256" key="3">
    <source>
        <dbReference type="ARBA" id="ARBA00023015"/>
    </source>
</evidence>
<evidence type="ECO:0000313" key="6">
    <source>
        <dbReference type="EMBL" id="KAH6695611.1"/>
    </source>
</evidence>
<keyword evidence="5" id="KW-0539">Nucleus</keyword>
<protein>
    <recommendedName>
        <fullName evidence="8">Transcription factor domain-containing protein</fullName>
    </recommendedName>
</protein>
<dbReference type="GO" id="GO:0046872">
    <property type="term" value="F:metal ion binding"/>
    <property type="evidence" value="ECO:0007669"/>
    <property type="project" value="UniProtKB-KW"/>
</dbReference>
<name>A0A9P9AF01_9PEZI</name>
<keyword evidence="3" id="KW-0805">Transcription regulation</keyword>
<reference evidence="6" key="1">
    <citation type="journal article" date="2021" name="Nat. Commun.">
        <title>Genetic determinants of endophytism in the Arabidopsis root mycobiome.</title>
        <authorList>
            <person name="Mesny F."/>
            <person name="Miyauchi S."/>
            <person name="Thiergart T."/>
            <person name="Pickel B."/>
            <person name="Atanasova L."/>
            <person name="Karlsson M."/>
            <person name="Huettel B."/>
            <person name="Barry K.W."/>
            <person name="Haridas S."/>
            <person name="Chen C."/>
            <person name="Bauer D."/>
            <person name="Andreopoulos W."/>
            <person name="Pangilinan J."/>
            <person name="LaButti K."/>
            <person name="Riley R."/>
            <person name="Lipzen A."/>
            <person name="Clum A."/>
            <person name="Drula E."/>
            <person name="Henrissat B."/>
            <person name="Kohler A."/>
            <person name="Grigoriev I.V."/>
            <person name="Martin F.M."/>
            <person name="Hacquard S."/>
        </authorList>
    </citation>
    <scope>NUCLEOTIDE SEQUENCE</scope>
    <source>
        <strain evidence="6">MPI-SDFR-AT-0117</strain>
    </source>
</reference>
<sequence>MTLTPSPNDAHRSDSPRVSQFMEQETLHDAIAKVHVPDRTSRADSTTPSTCPFHKITSDDTLVALVRSYPRLMVRPGIYPPFVHHMLYPCATGEIAEPLAKAFCCVGAFYASLPTSRSFVCGMMNEESGRLVKSFTRDSLSDGEMLAIVHAMCVYQMIGFFGGGDKDDVKAAGMRHSFFLKNHLEEEPLEEVGEVAWRRWIMSETIRRTVLLVNAINILSCRVEKQERLFFEPLDAQLVRGMLLPAPDALWQASTAEEWAAARRSVGGGITLQQALDQIGANGHLDPPFGGLEQLDAFVQLVIFTAGIEKEL</sequence>
<dbReference type="OrthoDB" id="5423818at2759"/>
<evidence type="ECO:0000313" key="7">
    <source>
        <dbReference type="Proteomes" id="UP000770015"/>
    </source>
</evidence>
<keyword evidence="1" id="KW-0479">Metal-binding</keyword>
<accession>A0A9P9AF01</accession>
<proteinExistence type="predicted"/>
<organism evidence="6 7">
    <name type="scientific">Plectosphaerella plurivora</name>
    <dbReference type="NCBI Taxonomy" id="936078"/>
    <lineage>
        <taxon>Eukaryota</taxon>
        <taxon>Fungi</taxon>
        <taxon>Dikarya</taxon>
        <taxon>Ascomycota</taxon>
        <taxon>Pezizomycotina</taxon>
        <taxon>Sordariomycetes</taxon>
        <taxon>Hypocreomycetidae</taxon>
        <taxon>Glomerellales</taxon>
        <taxon>Plectosphaerellaceae</taxon>
        <taxon>Plectosphaerella</taxon>
    </lineage>
</organism>
<dbReference type="EMBL" id="JAGSXJ010000002">
    <property type="protein sequence ID" value="KAH6695611.1"/>
    <property type="molecule type" value="Genomic_DNA"/>
</dbReference>
<dbReference type="Proteomes" id="UP000770015">
    <property type="component" value="Unassembled WGS sequence"/>
</dbReference>
<keyword evidence="4" id="KW-0804">Transcription</keyword>